<dbReference type="EMBL" id="CBTJ020000096">
    <property type="protein sequence ID" value="CDI04080.1"/>
    <property type="molecule type" value="Genomic_DNA"/>
</dbReference>
<reference evidence="1" key="2">
    <citation type="submission" date="2014-03" db="EMBL/GenBank/DDBJ databases">
        <title>Candidatus Competibacter-lineage genomes retrieved from metagenomes reveal functional metabolic diversity.</title>
        <authorList>
            <person name="McIlroy S.J."/>
            <person name="Albertsen M."/>
            <person name="Andresen E.K."/>
            <person name="Saunders A.M."/>
            <person name="Kristiansen R."/>
            <person name="Stokholm-Bjerregaard M."/>
            <person name="Nielsen K.L."/>
            <person name="Nielsen P.H."/>
        </authorList>
    </citation>
    <scope>NUCLEOTIDE SEQUENCE</scope>
    <source>
        <strain evidence="1">Run_A_D11</strain>
    </source>
</reference>
<organism evidence="1 2">
    <name type="scientific">Candidatus Competibacter denitrificans Run_A_D11</name>
    <dbReference type="NCBI Taxonomy" id="1400863"/>
    <lineage>
        <taxon>Bacteria</taxon>
        <taxon>Pseudomonadati</taxon>
        <taxon>Pseudomonadota</taxon>
        <taxon>Gammaproteobacteria</taxon>
        <taxon>Candidatus Competibacteraceae</taxon>
        <taxon>Candidatus Competibacter</taxon>
    </lineage>
</organism>
<evidence type="ECO:0000313" key="2">
    <source>
        <dbReference type="Proteomes" id="UP000035760"/>
    </source>
</evidence>
<name>W6MCK6_9GAMM</name>
<dbReference type="AlphaFoldDB" id="W6MCK6"/>
<protein>
    <submittedName>
        <fullName evidence="1">Uncharacterized protein</fullName>
    </submittedName>
</protein>
<gene>
    <name evidence="1" type="ORF">BN873_840002</name>
</gene>
<reference evidence="1" key="1">
    <citation type="submission" date="2013-07" db="EMBL/GenBank/DDBJ databases">
        <authorList>
            <person name="McIlroy S."/>
        </authorList>
    </citation>
    <scope>NUCLEOTIDE SEQUENCE [LARGE SCALE GENOMIC DNA]</scope>
    <source>
        <strain evidence="1">Run_A_D11</strain>
    </source>
</reference>
<proteinExistence type="predicted"/>
<dbReference type="STRING" id="1400863.BN873_840002"/>
<keyword evidence="2" id="KW-1185">Reference proteome</keyword>
<sequence>MTRIRPHNPKSYKVPSTRCPACQVIFSVPAKPFLIECRLACPHCRAWLMITLGVAFPSARLAL</sequence>
<evidence type="ECO:0000313" key="1">
    <source>
        <dbReference type="EMBL" id="CDI04080.1"/>
    </source>
</evidence>
<accession>W6MCK6</accession>
<dbReference type="Proteomes" id="UP000035760">
    <property type="component" value="Unassembled WGS sequence"/>
</dbReference>
<comment type="caution">
    <text evidence="1">The sequence shown here is derived from an EMBL/GenBank/DDBJ whole genome shotgun (WGS) entry which is preliminary data.</text>
</comment>